<gene>
    <name evidence="2" type="ORF">E1298_41040</name>
</gene>
<dbReference type="GO" id="GO:0016787">
    <property type="term" value="F:hydrolase activity"/>
    <property type="evidence" value="ECO:0007669"/>
    <property type="project" value="UniProtKB-KW"/>
</dbReference>
<dbReference type="Proteomes" id="UP000294513">
    <property type="component" value="Unassembled WGS sequence"/>
</dbReference>
<sequence>MVIMELPICVTCGVQYAAPRPDCPICEDERQYVGWNGQEWTTLERLRAAGHRARIEEEGPDVVGIGTEPSTAIGQRALLLRAPSGNVLWDMTTYIDDDLVRQVNDLGGVAAIAISHPHFYGTMIEWARAFDAPVYIHEADRAWVARPDDAVVFWSGDTRELGGGLTLINAGVHFAGGQVLHWRDARALFSGDILQVVNDRDWVGFMYSYPNLIPERPRTVRRALRLLEPFAFDRVYGAWWRKIVYTDGKDAVRRSADRYLDFALDDG</sequence>
<dbReference type="InterPro" id="IPR001279">
    <property type="entry name" value="Metallo-B-lactamas"/>
</dbReference>
<evidence type="ECO:0000313" key="2">
    <source>
        <dbReference type="EMBL" id="TDD65808.1"/>
    </source>
</evidence>
<comment type="caution">
    <text evidence="2">The sequence shown here is derived from an EMBL/GenBank/DDBJ whole genome shotgun (WGS) entry which is preliminary data.</text>
</comment>
<name>A0A4R5A1Q4_9ACTN</name>
<dbReference type="Gene3D" id="3.60.15.10">
    <property type="entry name" value="Ribonuclease Z/Hydroxyacylglutathione hydrolase-like"/>
    <property type="match status" value="1"/>
</dbReference>
<dbReference type="PANTHER" id="PTHR36839">
    <property type="entry name" value="METALLO-BETA-LACTAMASE FAMILY PROTEIN (AFU_ORTHOLOGUE AFUA_5G12770)"/>
    <property type="match status" value="1"/>
</dbReference>
<dbReference type="PANTHER" id="PTHR36839:SF1">
    <property type="entry name" value="METALLO-BETA-LACTAMASE FAMILY PROTEIN (AFU_ORTHOLOGUE AFUA_5G12770)"/>
    <property type="match status" value="1"/>
</dbReference>
<dbReference type="AlphaFoldDB" id="A0A4R5A1Q4"/>
<reference evidence="2 3" key="1">
    <citation type="submission" date="2019-03" db="EMBL/GenBank/DDBJ databases">
        <title>Draft genome sequences of novel Actinobacteria.</title>
        <authorList>
            <person name="Sahin N."/>
            <person name="Ay H."/>
            <person name="Saygin H."/>
        </authorList>
    </citation>
    <scope>NUCLEOTIDE SEQUENCE [LARGE SCALE GENOMIC DNA]</scope>
    <source>
        <strain evidence="2 3">H3C3</strain>
    </source>
</reference>
<dbReference type="SMART" id="SM00849">
    <property type="entry name" value="Lactamase_B"/>
    <property type="match status" value="1"/>
</dbReference>
<proteinExistence type="predicted"/>
<feature type="domain" description="Metallo-beta-lactamase" evidence="1">
    <location>
        <begin position="74"/>
        <end position="239"/>
    </location>
</feature>
<dbReference type="EMBL" id="SMKU01000402">
    <property type="protein sequence ID" value="TDD65808.1"/>
    <property type="molecule type" value="Genomic_DNA"/>
</dbReference>
<dbReference type="InterPro" id="IPR036866">
    <property type="entry name" value="RibonucZ/Hydroxyglut_hydro"/>
</dbReference>
<keyword evidence="3" id="KW-1185">Reference proteome</keyword>
<dbReference type="Pfam" id="PF00753">
    <property type="entry name" value="Lactamase_B"/>
    <property type="match status" value="1"/>
</dbReference>
<evidence type="ECO:0000313" key="3">
    <source>
        <dbReference type="Proteomes" id="UP000294513"/>
    </source>
</evidence>
<dbReference type="OrthoDB" id="2373347at2"/>
<dbReference type="SUPFAM" id="SSF56281">
    <property type="entry name" value="Metallo-hydrolase/oxidoreductase"/>
    <property type="match status" value="1"/>
</dbReference>
<accession>A0A4R5A1Q4</accession>
<evidence type="ECO:0000259" key="1">
    <source>
        <dbReference type="SMART" id="SM00849"/>
    </source>
</evidence>
<protein>
    <submittedName>
        <fullName evidence="2">MBL fold metallo-hydrolase</fullName>
    </submittedName>
</protein>
<keyword evidence="2" id="KW-0378">Hydrolase</keyword>
<organism evidence="2 3">
    <name type="scientific">Actinomadura rubrisoli</name>
    <dbReference type="NCBI Taxonomy" id="2530368"/>
    <lineage>
        <taxon>Bacteria</taxon>
        <taxon>Bacillati</taxon>
        <taxon>Actinomycetota</taxon>
        <taxon>Actinomycetes</taxon>
        <taxon>Streptosporangiales</taxon>
        <taxon>Thermomonosporaceae</taxon>
        <taxon>Actinomadura</taxon>
    </lineage>
</organism>